<dbReference type="Proteomes" id="UP000326565">
    <property type="component" value="Unassembled WGS sequence"/>
</dbReference>
<dbReference type="AlphaFoldDB" id="A0A5N5WIX4"/>
<name>A0A5N5WIX4_9EURO</name>
<dbReference type="EMBL" id="ML732584">
    <property type="protein sequence ID" value="KAB8067082.1"/>
    <property type="molecule type" value="Genomic_DNA"/>
</dbReference>
<feature type="signal peptide" evidence="1">
    <location>
        <begin position="1"/>
        <end position="22"/>
    </location>
</feature>
<keyword evidence="3" id="KW-1185">Reference proteome</keyword>
<proteinExistence type="predicted"/>
<evidence type="ECO:0000313" key="2">
    <source>
        <dbReference type="EMBL" id="KAB8067082.1"/>
    </source>
</evidence>
<dbReference type="OrthoDB" id="4480313at2759"/>
<accession>A0A5N5WIX4</accession>
<evidence type="ECO:0000313" key="3">
    <source>
        <dbReference type="Proteomes" id="UP000326565"/>
    </source>
</evidence>
<sequence length="299" mass="33139">MAAYLLIITLLALANCHALAAAAPAPEFYENGLSGRADNAAVSDVADESPTRLVIRYDTEPSTPTVFPNGPADNSKYYEASDEVRDPETPTDTDELRLFTDMLSAGDDRGELDMLSEPVTITRRQSPRQCASAVRSTIDSCKRKVKDDVSTCKQKQKDAIASCKEDAKNKIDKCKKDVGDRVNQCKEDIKRQIDECKRGTKNPFKKAACEKRRINIPKCELQRRPGTATCEARRPGLMAGCEIGRLNVPKCEFERCRTPCCEATRLAQRVCQLRLPIPRVQSQVAAFQQTCMATNCKGL</sequence>
<protein>
    <submittedName>
        <fullName evidence="2">Uncharacterized protein</fullName>
    </submittedName>
</protein>
<keyword evidence="1" id="KW-0732">Signal</keyword>
<feature type="chain" id="PRO_5024909240" evidence="1">
    <location>
        <begin position="23"/>
        <end position="299"/>
    </location>
</feature>
<evidence type="ECO:0000256" key="1">
    <source>
        <dbReference type="SAM" id="SignalP"/>
    </source>
</evidence>
<organism evidence="2 3">
    <name type="scientific">Aspergillus leporis</name>
    <dbReference type="NCBI Taxonomy" id="41062"/>
    <lineage>
        <taxon>Eukaryota</taxon>
        <taxon>Fungi</taxon>
        <taxon>Dikarya</taxon>
        <taxon>Ascomycota</taxon>
        <taxon>Pezizomycotina</taxon>
        <taxon>Eurotiomycetes</taxon>
        <taxon>Eurotiomycetidae</taxon>
        <taxon>Eurotiales</taxon>
        <taxon>Aspergillaceae</taxon>
        <taxon>Aspergillus</taxon>
        <taxon>Aspergillus subgen. Circumdati</taxon>
    </lineage>
</organism>
<gene>
    <name evidence="2" type="ORF">BDV29DRAFT_186805</name>
</gene>
<reference evidence="2 3" key="1">
    <citation type="submission" date="2019-04" db="EMBL/GenBank/DDBJ databases">
        <title>Friends and foes A comparative genomics study of 23 Aspergillus species from section Flavi.</title>
        <authorList>
            <consortium name="DOE Joint Genome Institute"/>
            <person name="Kjaerbolling I."/>
            <person name="Vesth T."/>
            <person name="Frisvad J.C."/>
            <person name="Nybo J.L."/>
            <person name="Theobald S."/>
            <person name="Kildgaard S."/>
            <person name="Isbrandt T."/>
            <person name="Kuo A."/>
            <person name="Sato A."/>
            <person name="Lyhne E.K."/>
            <person name="Kogle M.E."/>
            <person name="Wiebenga A."/>
            <person name="Kun R.S."/>
            <person name="Lubbers R.J."/>
            <person name="Makela M.R."/>
            <person name="Barry K."/>
            <person name="Chovatia M."/>
            <person name="Clum A."/>
            <person name="Daum C."/>
            <person name="Haridas S."/>
            <person name="He G."/>
            <person name="LaButti K."/>
            <person name="Lipzen A."/>
            <person name="Mondo S."/>
            <person name="Riley R."/>
            <person name="Salamov A."/>
            <person name="Simmons B.A."/>
            <person name="Magnuson J.K."/>
            <person name="Henrissat B."/>
            <person name="Mortensen U.H."/>
            <person name="Larsen T.O."/>
            <person name="Devries R.P."/>
            <person name="Grigoriev I.V."/>
            <person name="Machida M."/>
            <person name="Baker S.E."/>
            <person name="Andersen M.R."/>
        </authorList>
    </citation>
    <scope>NUCLEOTIDE SEQUENCE [LARGE SCALE GENOMIC DNA]</scope>
    <source>
        <strain evidence="2 3">CBS 151.66</strain>
    </source>
</reference>